<dbReference type="Proteomes" id="UP001180020">
    <property type="component" value="Unassembled WGS sequence"/>
</dbReference>
<organism evidence="2 3">
    <name type="scientific">Acorus calamus</name>
    <name type="common">Sweet flag</name>
    <dbReference type="NCBI Taxonomy" id="4465"/>
    <lineage>
        <taxon>Eukaryota</taxon>
        <taxon>Viridiplantae</taxon>
        <taxon>Streptophyta</taxon>
        <taxon>Embryophyta</taxon>
        <taxon>Tracheophyta</taxon>
        <taxon>Spermatophyta</taxon>
        <taxon>Magnoliopsida</taxon>
        <taxon>Liliopsida</taxon>
        <taxon>Acoraceae</taxon>
        <taxon>Acorus</taxon>
    </lineage>
</organism>
<feature type="domain" description="HMA" evidence="1">
    <location>
        <begin position="1"/>
        <end position="62"/>
    </location>
</feature>
<evidence type="ECO:0000259" key="1">
    <source>
        <dbReference type="Pfam" id="PF00403"/>
    </source>
</evidence>
<dbReference type="GO" id="GO:0046872">
    <property type="term" value="F:metal ion binding"/>
    <property type="evidence" value="ECO:0007669"/>
    <property type="project" value="InterPro"/>
</dbReference>
<accession>A0AAV9F4W4</accession>
<reference evidence="2" key="1">
    <citation type="journal article" date="2023" name="Nat. Commun.">
        <title>Diploid and tetraploid genomes of Acorus and the evolution of monocots.</title>
        <authorList>
            <person name="Ma L."/>
            <person name="Liu K.W."/>
            <person name="Li Z."/>
            <person name="Hsiao Y.Y."/>
            <person name="Qi Y."/>
            <person name="Fu T."/>
            <person name="Tang G.D."/>
            <person name="Zhang D."/>
            <person name="Sun W.H."/>
            <person name="Liu D.K."/>
            <person name="Li Y."/>
            <person name="Chen G.Z."/>
            <person name="Liu X.D."/>
            <person name="Liao X.Y."/>
            <person name="Jiang Y.T."/>
            <person name="Yu X."/>
            <person name="Hao Y."/>
            <person name="Huang J."/>
            <person name="Zhao X.W."/>
            <person name="Ke S."/>
            <person name="Chen Y.Y."/>
            <person name="Wu W.L."/>
            <person name="Hsu J.L."/>
            <person name="Lin Y.F."/>
            <person name="Huang M.D."/>
            <person name="Li C.Y."/>
            <person name="Huang L."/>
            <person name="Wang Z.W."/>
            <person name="Zhao X."/>
            <person name="Zhong W.Y."/>
            <person name="Peng D.H."/>
            <person name="Ahmad S."/>
            <person name="Lan S."/>
            <person name="Zhang J.S."/>
            <person name="Tsai W.C."/>
            <person name="Van de Peer Y."/>
            <person name="Liu Z.J."/>
        </authorList>
    </citation>
    <scope>NUCLEOTIDE SEQUENCE</scope>
    <source>
        <strain evidence="2">CP</strain>
    </source>
</reference>
<evidence type="ECO:0000313" key="3">
    <source>
        <dbReference type="Proteomes" id="UP001180020"/>
    </source>
</evidence>
<gene>
    <name evidence="2" type="ORF">QJS10_CPA03g00377</name>
</gene>
<name>A0AAV9F4W4_ACOCL</name>
<evidence type="ECO:0000313" key="2">
    <source>
        <dbReference type="EMBL" id="KAK1321006.1"/>
    </source>
</evidence>
<sequence length="133" mass="14386">MMCGGCAARVKTVLSSDDRVETAAVNMVTETAAVRLRRSDGGGDEAAVVGEDLARWLTECGFPSKRRVSAGGVGENVRKWREMAEKEELLRRSRNGVAFAWTLVALCCWSHASHLLHSIGIHSAHGGQHISDI</sequence>
<reference evidence="2" key="2">
    <citation type="submission" date="2023-06" db="EMBL/GenBank/DDBJ databases">
        <authorList>
            <person name="Ma L."/>
            <person name="Liu K.-W."/>
            <person name="Li Z."/>
            <person name="Hsiao Y.-Y."/>
            <person name="Qi Y."/>
            <person name="Fu T."/>
            <person name="Tang G."/>
            <person name="Zhang D."/>
            <person name="Sun W.-H."/>
            <person name="Liu D.-K."/>
            <person name="Li Y."/>
            <person name="Chen G.-Z."/>
            <person name="Liu X.-D."/>
            <person name="Liao X.-Y."/>
            <person name="Jiang Y.-T."/>
            <person name="Yu X."/>
            <person name="Hao Y."/>
            <person name="Huang J."/>
            <person name="Zhao X.-W."/>
            <person name="Ke S."/>
            <person name="Chen Y.-Y."/>
            <person name="Wu W.-L."/>
            <person name="Hsu J.-L."/>
            <person name="Lin Y.-F."/>
            <person name="Huang M.-D."/>
            <person name="Li C.-Y."/>
            <person name="Huang L."/>
            <person name="Wang Z.-W."/>
            <person name="Zhao X."/>
            <person name="Zhong W.-Y."/>
            <person name="Peng D.-H."/>
            <person name="Ahmad S."/>
            <person name="Lan S."/>
            <person name="Zhang J.-S."/>
            <person name="Tsai W.-C."/>
            <person name="Van De Peer Y."/>
            <person name="Liu Z.-J."/>
        </authorList>
    </citation>
    <scope>NUCLEOTIDE SEQUENCE</scope>
    <source>
        <strain evidence="2">CP</strain>
        <tissue evidence="2">Leaves</tissue>
    </source>
</reference>
<dbReference type="SUPFAM" id="SSF55008">
    <property type="entry name" value="HMA, heavy metal-associated domain"/>
    <property type="match status" value="1"/>
</dbReference>
<protein>
    <recommendedName>
        <fullName evidence="1">HMA domain-containing protein</fullName>
    </recommendedName>
</protein>
<dbReference type="InterPro" id="IPR006121">
    <property type="entry name" value="HMA_dom"/>
</dbReference>
<dbReference type="InterPro" id="IPR036163">
    <property type="entry name" value="HMA_dom_sf"/>
</dbReference>
<comment type="caution">
    <text evidence="2">The sequence shown here is derived from an EMBL/GenBank/DDBJ whole genome shotgun (WGS) entry which is preliminary data.</text>
</comment>
<dbReference type="CDD" id="cd00371">
    <property type="entry name" value="HMA"/>
    <property type="match status" value="1"/>
</dbReference>
<dbReference type="AlphaFoldDB" id="A0AAV9F4W4"/>
<dbReference type="EMBL" id="JAUJYO010000003">
    <property type="protein sequence ID" value="KAK1321006.1"/>
    <property type="molecule type" value="Genomic_DNA"/>
</dbReference>
<dbReference type="Pfam" id="PF00403">
    <property type="entry name" value="HMA"/>
    <property type="match status" value="1"/>
</dbReference>
<keyword evidence="3" id="KW-1185">Reference proteome</keyword>
<proteinExistence type="predicted"/>
<dbReference type="Gene3D" id="3.30.70.100">
    <property type="match status" value="1"/>
</dbReference>